<dbReference type="GO" id="GO:0016226">
    <property type="term" value="P:iron-sulfur cluster assembly"/>
    <property type="evidence" value="ECO:0007669"/>
    <property type="project" value="TreeGrafter"/>
</dbReference>
<dbReference type="InterPro" id="IPR017703">
    <property type="entry name" value="YgfZ/GCV_T_CS"/>
</dbReference>
<sequence>MGFVTDYVSPLLSRAGAAPLTDDTLIDHHGVAWHYGDPLGEQRFTSAIIDRSHRVVIAVSGPDAPAFLNNLVSQKLDDAPDGFSAAALDLDAQGHILHHMDVTRQEDTFYLDVPHLQADSLLDYLRKMVFWSDVTIDVTNLGILTLFGTLPLPEGCLARIVDWAGPPRTDLFVERTLIDATTAQLESAGGQLAGLMTFTAARVNAREPELAADLDAKSIPHESTELLRRAVHLDKGCYRGQETVSRVHNLGRSPRALVLLHLDGSAPTQPAPGTPITSGGRTVGRLGTVVHDHELGPIALGLVKRSAMSATLVAGDTALAVDPDSIPDDSTPRPGRAAIDRLRGL</sequence>
<dbReference type="RefSeq" id="WP_182387495.1">
    <property type="nucleotide sequence ID" value="NZ_CP059833.1"/>
</dbReference>
<feature type="domain" description="CAF17 C-terminal" evidence="2">
    <location>
        <begin position="257"/>
        <end position="324"/>
    </location>
</feature>
<dbReference type="AlphaFoldDB" id="A0A7G5FIT0"/>
<reference evidence="3 4" key="1">
    <citation type="submission" date="2020-07" db="EMBL/GenBank/DDBJ databases">
        <title>non toxigenic Corynebacterium sp. nov from a clinical source.</title>
        <authorList>
            <person name="Bernier A.-M."/>
            <person name="Bernard K."/>
        </authorList>
    </citation>
    <scope>NUCLEOTIDE SEQUENCE [LARGE SCALE GENOMIC DNA]</scope>
    <source>
        <strain evidence="4">NML 93-0612</strain>
    </source>
</reference>
<protein>
    <submittedName>
        <fullName evidence="3">Folate-binding protein YgfZ</fullName>
    </submittedName>
</protein>
<name>A0A7G5FIT0_9CORY</name>
<evidence type="ECO:0000259" key="2">
    <source>
        <dbReference type="Pfam" id="PF25455"/>
    </source>
</evidence>
<dbReference type="InterPro" id="IPR027266">
    <property type="entry name" value="TrmE/GcvT-like"/>
</dbReference>
<dbReference type="PANTHER" id="PTHR22602:SF0">
    <property type="entry name" value="TRANSFERASE CAF17, MITOCHONDRIAL-RELATED"/>
    <property type="match status" value="1"/>
</dbReference>
<evidence type="ECO:0000313" key="4">
    <source>
        <dbReference type="Proteomes" id="UP000515570"/>
    </source>
</evidence>
<dbReference type="NCBIfam" id="TIGR03317">
    <property type="entry name" value="ygfZ_signature"/>
    <property type="match status" value="1"/>
</dbReference>
<dbReference type="Pfam" id="PF25455">
    <property type="entry name" value="Beta-barrel_CAF17_C"/>
    <property type="match status" value="1"/>
</dbReference>
<accession>A0A7G5FIT0</accession>
<keyword evidence="4" id="KW-1185">Reference proteome</keyword>
<dbReference type="PANTHER" id="PTHR22602">
    <property type="entry name" value="TRANSFERASE CAF17, MITOCHONDRIAL-RELATED"/>
    <property type="match status" value="1"/>
</dbReference>
<organism evidence="3 4">
    <name type="scientific">Corynebacterium hindlerae</name>
    <dbReference type="NCBI Taxonomy" id="699041"/>
    <lineage>
        <taxon>Bacteria</taxon>
        <taxon>Bacillati</taxon>
        <taxon>Actinomycetota</taxon>
        <taxon>Actinomycetes</taxon>
        <taxon>Mycobacteriales</taxon>
        <taxon>Corynebacteriaceae</taxon>
        <taxon>Corynebacterium</taxon>
    </lineage>
</organism>
<dbReference type="Gene3D" id="3.30.1360.120">
    <property type="entry name" value="Probable tRNA modification gtpase trme, domain 1"/>
    <property type="match status" value="2"/>
</dbReference>
<dbReference type="InterPro" id="IPR057460">
    <property type="entry name" value="CAF17_C"/>
</dbReference>
<dbReference type="InterPro" id="IPR045179">
    <property type="entry name" value="YgfZ/GcvT"/>
</dbReference>
<dbReference type="Proteomes" id="UP000515570">
    <property type="component" value="Chromosome"/>
</dbReference>
<evidence type="ECO:0000313" key="3">
    <source>
        <dbReference type="EMBL" id="QMV86521.1"/>
    </source>
</evidence>
<keyword evidence="1" id="KW-0809">Transit peptide</keyword>
<dbReference type="SUPFAM" id="SSF103025">
    <property type="entry name" value="Folate-binding domain"/>
    <property type="match status" value="1"/>
</dbReference>
<proteinExistence type="predicted"/>
<dbReference type="EMBL" id="CP059833">
    <property type="protein sequence ID" value="QMV86521.1"/>
    <property type="molecule type" value="Genomic_DNA"/>
</dbReference>
<gene>
    <name evidence="3" type="ORF">HW450_09820</name>
</gene>
<evidence type="ECO:0000256" key="1">
    <source>
        <dbReference type="ARBA" id="ARBA00022946"/>
    </source>
</evidence>